<dbReference type="RefSeq" id="WP_107282475.1">
    <property type="nucleotide sequence ID" value="NZ_PYMC01000003.1"/>
</dbReference>
<name>A0A2T3N1J4_9GAMM</name>
<proteinExistence type="predicted"/>
<evidence type="ECO:0000313" key="1">
    <source>
        <dbReference type="EMBL" id="PSW06095.1"/>
    </source>
</evidence>
<comment type="caution">
    <text evidence="1">The sequence shown here is derived from an EMBL/GenBank/DDBJ whole genome shotgun (WGS) entry which is preliminary data.</text>
</comment>
<evidence type="ECO:0000313" key="2">
    <source>
        <dbReference type="Proteomes" id="UP000240904"/>
    </source>
</evidence>
<dbReference type="EMBL" id="PYMC01000003">
    <property type="protein sequence ID" value="PSW06095.1"/>
    <property type="molecule type" value="Genomic_DNA"/>
</dbReference>
<reference evidence="1 2" key="1">
    <citation type="submission" date="2018-03" db="EMBL/GenBank/DDBJ databases">
        <title>Whole genome sequencing of Histamine producing bacteria.</title>
        <authorList>
            <person name="Butler K."/>
        </authorList>
    </citation>
    <scope>NUCLEOTIDE SEQUENCE [LARGE SCALE GENOMIC DNA]</scope>
    <source>
        <strain evidence="1 2">DSM 16190</strain>
    </source>
</reference>
<sequence>MSPRSYTTKKGSTPDVLAALYNTNQSTLHQLTSDQIKELDSLYDGETIVVPPVQDVSGLSRIPPQQALSEALLVQSDCAPINYTEIIFIPEHPVSKKPEWLALTQDAANEIAAESNECLNAVKVDDKAATVEGLIQLGVLSGFSHPVHETFLDDSDKVKYRKYLYEYSALKAARAKNVIWVPEDYQDELNAIGVPLSIQDITASHVAAGDFNSYQVEVSKAAIKSNKCFSLMEDKIKSIHKYIEILEGTAQRKARNTTFIEGGKEYKFAYYNEGQYYTSDHHLKVAKARNALVSSRERIYKNSRTDKDSVTATTEIVSVRKMEEHYKEICGYIRNVQKQKYKDAYQVRRYLTVWENVGGSARDMIENLFTLNQCGYAIKEQCLNSSELYAEAEAVDNIDLTPTALDRNEADIDTLGYYSCEALLLKLSKEIIVRIKDFESLMGETIQAETYVSRLLTISLKIQARMDKLKQDAEKRLQQNNSLQNFFLPTGNTAYSVGLSNAITLLWDEKQWKPRNTNNLIYNTPGENSLQIVECFLGGNNGKACYVRSNCNAISLKQNVNCRHNKRLGEVTVAPASSSGYQSKEIAKALLEPDAELKILSKQFVALSDAISQKNWFSWRATSGNNVPKFLPTAAMEFGAQTQFFRFASSLELSDNRNLQAGTDGKSKLAKLETKTTFGITEGSAKFEVTIPKDKSGTPFTIDYVVYKNGSEEIKVFDAGAYRASLAATVRGLVGVSCVLGAEIYIGTVETDTTKGAGIGLKGMVPQVADYNNYKKSNATLDPGLAAGIKTEAKLFAGIEIGGDVTVKFDWQPPNSGNGSASSAISRPVKNSFQTLVEGSAAVNAAAGFSGELVFQLSFQNGKFVYIMAAKAVFGGGLGGKLAMAISPFAFEQLFDVLLSITKKEGFRRVVFFKTTDSSGKEDETFARLNQMLTIMITYQLEAAQVLMLPIKVLDELERKARVEKNAPIIARYINSADPASQAESKLPSKKAQALRSKIEKMYPETLAPMLYVLSHHQTASMWEKTTHFINGYIEGESRGRRRLTPSEKAIEANAMQRKAILNILKWISVNASKPTKADKRQFEEALQRMHLKPNEQLDKSKQWDCYWAGLKRLHNEFFYMQYKEINLNEDDLKSVRDDYHKFSEHIKTLGVNVHIYQDVQIRKNKGCNKYMQDAFYVGEGSIDLEKQLKGCGYSKSATRVGWTYIGSR</sequence>
<gene>
    <name evidence="1" type="ORF">C9I89_06180</name>
</gene>
<keyword evidence="2" id="KW-1185">Reference proteome</keyword>
<dbReference type="Proteomes" id="UP000240904">
    <property type="component" value="Unassembled WGS sequence"/>
</dbReference>
<evidence type="ECO:0008006" key="3">
    <source>
        <dbReference type="Google" id="ProtNLM"/>
    </source>
</evidence>
<dbReference type="AlphaFoldDB" id="A0A2T3N1J4"/>
<organism evidence="1 2">
    <name type="scientific">Photobacterium lipolyticum</name>
    <dbReference type="NCBI Taxonomy" id="266810"/>
    <lineage>
        <taxon>Bacteria</taxon>
        <taxon>Pseudomonadati</taxon>
        <taxon>Pseudomonadota</taxon>
        <taxon>Gammaproteobacteria</taxon>
        <taxon>Vibrionales</taxon>
        <taxon>Vibrionaceae</taxon>
        <taxon>Photobacterium</taxon>
    </lineage>
</organism>
<dbReference type="OrthoDB" id="5833047at2"/>
<accession>A0A2T3N1J4</accession>
<protein>
    <recommendedName>
        <fullName evidence="3">LysM domain-containing protein</fullName>
    </recommendedName>
</protein>